<gene>
    <name evidence="8" type="ORF">GCM10009801_10860</name>
</gene>
<feature type="transmembrane region" description="Helical" evidence="6">
    <location>
        <begin position="23"/>
        <end position="42"/>
    </location>
</feature>
<feature type="transmembrane region" description="Helical" evidence="6">
    <location>
        <begin position="54"/>
        <end position="71"/>
    </location>
</feature>
<evidence type="ECO:0000256" key="5">
    <source>
        <dbReference type="SAM" id="MobiDB-lite"/>
    </source>
</evidence>
<dbReference type="PANTHER" id="PTHR37422">
    <property type="entry name" value="TEICHURONIC ACID BIOSYNTHESIS PROTEIN TUAE"/>
    <property type="match status" value="1"/>
</dbReference>
<evidence type="ECO:0000256" key="6">
    <source>
        <dbReference type="SAM" id="Phobius"/>
    </source>
</evidence>
<dbReference type="Proteomes" id="UP001500016">
    <property type="component" value="Unassembled WGS sequence"/>
</dbReference>
<dbReference type="EMBL" id="BAAAPE010000002">
    <property type="protein sequence ID" value="GAA2065480.1"/>
    <property type="molecule type" value="Genomic_DNA"/>
</dbReference>
<feature type="transmembrane region" description="Helical" evidence="6">
    <location>
        <begin position="110"/>
        <end position="131"/>
    </location>
</feature>
<feature type="transmembrane region" description="Helical" evidence="6">
    <location>
        <begin position="301"/>
        <end position="325"/>
    </location>
</feature>
<organism evidence="8 9">
    <name type="scientific">Streptomyces albiaxialis</name>
    <dbReference type="NCBI Taxonomy" id="329523"/>
    <lineage>
        <taxon>Bacteria</taxon>
        <taxon>Bacillati</taxon>
        <taxon>Actinomycetota</taxon>
        <taxon>Actinomycetes</taxon>
        <taxon>Kitasatosporales</taxon>
        <taxon>Streptomycetaceae</taxon>
        <taxon>Streptomyces</taxon>
    </lineage>
</organism>
<feature type="transmembrane region" description="Helical" evidence="6">
    <location>
        <begin position="143"/>
        <end position="171"/>
    </location>
</feature>
<evidence type="ECO:0000256" key="1">
    <source>
        <dbReference type="ARBA" id="ARBA00004141"/>
    </source>
</evidence>
<name>A0ABN2VLS8_9ACTN</name>
<dbReference type="Pfam" id="PF04932">
    <property type="entry name" value="Wzy_C"/>
    <property type="match status" value="1"/>
</dbReference>
<evidence type="ECO:0000256" key="2">
    <source>
        <dbReference type="ARBA" id="ARBA00022692"/>
    </source>
</evidence>
<feature type="transmembrane region" description="Helical" evidence="6">
    <location>
        <begin position="183"/>
        <end position="202"/>
    </location>
</feature>
<feature type="transmembrane region" description="Helical" evidence="6">
    <location>
        <begin position="275"/>
        <end position="294"/>
    </location>
</feature>
<evidence type="ECO:0000259" key="7">
    <source>
        <dbReference type="Pfam" id="PF04932"/>
    </source>
</evidence>
<accession>A0ABN2VLS8</accession>
<proteinExistence type="predicted"/>
<dbReference type="PANTHER" id="PTHR37422:SF13">
    <property type="entry name" value="LIPOPOLYSACCHARIDE BIOSYNTHESIS PROTEIN PA4999-RELATED"/>
    <property type="match status" value="1"/>
</dbReference>
<feature type="compositionally biased region" description="Polar residues" evidence="5">
    <location>
        <begin position="247"/>
        <end position="258"/>
    </location>
</feature>
<evidence type="ECO:0000256" key="3">
    <source>
        <dbReference type="ARBA" id="ARBA00022989"/>
    </source>
</evidence>
<keyword evidence="2 6" id="KW-0812">Transmembrane</keyword>
<feature type="domain" description="O-antigen ligase-related" evidence="7">
    <location>
        <begin position="163"/>
        <end position="282"/>
    </location>
</feature>
<keyword evidence="9" id="KW-1185">Reference proteome</keyword>
<feature type="region of interest" description="Disordered" evidence="5">
    <location>
        <begin position="1"/>
        <end position="22"/>
    </location>
</feature>
<dbReference type="InterPro" id="IPR007016">
    <property type="entry name" value="O-antigen_ligase-rel_domated"/>
</dbReference>
<keyword evidence="3 6" id="KW-1133">Transmembrane helix</keyword>
<evidence type="ECO:0000256" key="4">
    <source>
        <dbReference type="ARBA" id="ARBA00023136"/>
    </source>
</evidence>
<protein>
    <recommendedName>
        <fullName evidence="7">O-antigen ligase-related domain-containing protein</fullName>
    </recommendedName>
</protein>
<evidence type="ECO:0000313" key="8">
    <source>
        <dbReference type="EMBL" id="GAA2065480.1"/>
    </source>
</evidence>
<sequence length="356" mass="35467">MASPALGSPGSPPARGPRERDSTVPDVAGVLVLGCCAGWALLSATGRDARPEGVLLAVLAVGAGYACGRILGSLLPVGAPALTSLVGLTLTLASPDAVPGTASTMPPGRAGATAALLVLSVGAACCAAWAAPRGGLRRVLLLLLGALIASVGLAWESLIGFTAAMGVLLCALAAGRIRRRGPAFAGLLLAVALATGTTWAVAERALPAGLSSSLEGQLTEHRVELWEDALSTVRDHPLLGSGPDSFGETSETAGQQADTDGKPHSAPLQMGAEQGVPGVALLGAAFGWLLLALWRSPRPTAVVLTAGAALAALAAVSCVGNALSFTEVTTGAGMLAGFATAHRMSYRTPSHQHLAP</sequence>
<feature type="region of interest" description="Disordered" evidence="5">
    <location>
        <begin position="241"/>
        <end position="267"/>
    </location>
</feature>
<keyword evidence="4 6" id="KW-0472">Membrane</keyword>
<evidence type="ECO:0000313" key="9">
    <source>
        <dbReference type="Proteomes" id="UP001500016"/>
    </source>
</evidence>
<comment type="subcellular location">
    <subcellularLocation>
        <location evidence="1">Membrane</location>
        <topology evidence="1">Multi-pass membrane protein</topology>
    </subcellularLocation>
</comment>
<dbReference type="RefSeq" id="WP_344524569.1">
    <property type="nucleotide sequence ID" value="NZ_BAAAPE010000002.1"/>
</dbReference>
<reference evidence="8 9" key="1">
    <citation type="journal article" date="2019" name="Int. J. Syst. Evol. Microbiol.">
        <title>The Global Catalogue of Microorganisms (GCM) 10K type strain sequencing project: providing services to taxonomists for standard genome sequencing and annotation.</title>
        <authorList>
            <consortium name="The Broad Institute Genomics Platform"/>
            <consortium name="The Broad Institute Genome Sequencing Center for Infectious Disease"/>
            <person name="Wu L."/>
            <person name="Ma J."/>
        </authorList>
    </citation>
    <scope>NUCLEOTIDE SEQUENCE [LARGE SCALE GENOMIC DNA]</scope>
    <source>
        <strain evidence="8 9">JCM 15478</strain>
    </source>
</reference>
<comment type="caution">
    <text evidence="8">The sequence shown here is derived from an EMBL/GenBank/DDBJ whole genome shotgun (WGS) entry which is preliminary data.</text>
</comment>
<dbReference type="InterPro" id="IPR051533">
    <property type="entry name" value="WaaL-like"/>
</dbReference>